<protein>
    <submittedName>
        <fullName evidence="3">Transcriptional regulator, Cro/CI family</fullName>
    </submittedName>
</protein>
<dbReference type="SUPFAM" id="SSF47413">
    <property type="entry name" value="lambda repressor-like DNA-binding domains"/>
    <property type="match status" value="1"/>
</dbReference>
<feature type="compositionally biased region" description="Basic and acidic residues" evidence="1">
    <location>
        <begin position="114"/>
        <end position="138"/>
    </location>
</feature>
<gene>
    <name evidence="3" type="ORF">MGWOODY_Smn2799</name>
</gene>
<dbReference type="AlphaFoldDB" id="A0A160TIX5"/>
<organism evidence="3">
    <name type="scientific">hydrothermal vent metagenome</name>
    <dbReference type="NCBI Taxonomy" id="652676"/>
    <lineage>
        <taxon>unclassified sequences</taxon>
        <taxon>metagenomes</taxon>
        <taxon>ecological metagenomes</taxon>
    </lineage>
</organism>
<dbReference type="GO" id="GO:0003677">
    <property type="term" value="F:DNA binding"/>
    <property type="evidence" value="ECO:0007669"/>
    <property type="project" value="InterPro"/>
</dbReference>
<proteinExistence type="predicted"/>
<dbReference type="CDD" id="cd00093">
    <property type="entry name" value="HTH_XRE"/>
    <property type="match status" value="1"/>
</dbReference>
<accession>A0A160TIX5</accession>
<dbReference type="EMBL" id="CZQE01000138">
    <property type="protein sequence ID" value="CUS44351.1"/>
    <property type="molecule type" value="Genomic_DNA"/>
</dbReference>
<dbReference type="Pfam" id="PF01381">
    <property type="entry name" value="HTH_3"/>
    <property type="match status" value="1"/>
</dbReference>
<dbReference type="InterPro" id="IPR010982">
    <property type="entry name" value="Lambda_DNA-bd_dom_sf"/>
</dbReference>
<reference evidence="3" key="1">
    <citation type="submission" date="2015-10" db="EMBL/GenBank/DDBJ databases">
        <authorList>
            <person name="Gilbert D.G."/>
        </authorList>
    </citation>
    <scope>NUCLEOTIDE SEQUENCE</scope>
</reference>
<dbReference type="InterPro" id="IPR001387">
    <property type="entry name" value="Cro/C1-type_HTH"/>
</dbReference>
<sequence length="138" mass="15560">MKGDEQLRRFGERLREARILTGSNQQEFAVLGGVKKNSQVSYETGKTAPTVEYLYRLAGHSVDIGYVLTGRRGDGSREGEERQLVDMFDKLDTRERDAIVTMLAILTGTVQDADPVRVERPSRTLHDSRRDFRGEGDS</sequence>
<evidence type="ECO:0000256" key="1">
    <source>
        <dbReference type="SAM" id="MobiDB-lite"/>
    </source>
</evidence>
<feature type="domain" description="HTH cro/C1-type" evidence="2">
    <location>
        <begin position="14"/>
        <end position="67"/>
    </location>
</feature>
<feature type="region of interest" description="Disordered" evidence="1">
    <location>
        <begin position="111"/>
        <end position="138"/>
    </location>
</feature>
<dbReference type="Gene3D" id="1.10.260.40">
    <property type="entry name" value="lambda repressor-like DNA-binding domains"/>
    <property type="match status" value="1"/>
</dbReference>
<evidence type="ECO:0000313" key="3">
    <source>
        <dbReference type="EMBL" id="CUS44351.1"/>
    </source>
</evidence>
<evidence type="ECO:0000259" key="2">
    <source>
        <dbReference type="PROSITE" id="PS50943"/>
    </source>
</evidence>
<dbReference type="PROSITE" id="PS50943">
    <property type="entry name" value="HTH_CROC1"/>
    <property type="match status" value="1"/>
</dbReference>
<name>A0A160TIX5_9ZZZZ</name>